<organism evidence="1">
    <name type="scientific">viral metagenome</name>
    <dbReference type="NCBI Taxonomy" id="1070528"/>
    <lineage>
        <taxon>unclassified sequences</taxon>
        <taxon>metagenomes</taxon>
        <taxon>organismal metagenomes</taxon>
    </lineage>
</organism>
<protein>
    <submittedName>
        <fullName evidence="1">Uncharacterized protein</fullName>
    </submittedName>
</protein>
<reference evidence="1" key="1">
    <citation type="journal article" date="2020" name="Nature">
        <title>Giant virus diversity and host interactions through global metagenomics.</title>
        <authorList>
            <person name="Schulz F."/>
            <person name="Roux S."/>
            <person name="Paez-Espino D."/>
            <person name="Jungbluth S."/>
            <person name="Walsh D.A."/>
            <person name="Denef V.J."/>
            <person name="McMahon K.D."/>
            <person name="Konstantinidis K.T."/>
            <person name="Eloe-Fadrosh E.A."/>
            <person name="Kyrpides N.C."/>
            <person name="Woyke T."/>
        </authorList>
    </citation>
    <scope>NUCLEOTIDE SEQUENCE</scope>
    <source>
        <strain evidence="1">GVMAG-M-3300023184-13</strain>
    </source>
</reference>
<evidence type="ECO:0000313" key="1">
    <source>
        <dbReference type="EMBL" id="QHT81724.1"/>
    </source>
</evidence>
<sequence length="52" mass="6152">MQYLFFYVSTHTYSYKIDFNCDYTDTINTSVRFIGKPCNIATLQLCKILLMI</sequence>
<proteinExistence type="predicted"/>
<dbReference type="EMBL" id="MN739989">
    <property type="protein sequence ID" value="QHT81724.1"/>
    <property type="molecule type" value="Genomic_DNA"/>
</dbReference>
<dbReference type="AlphaFoldDB" id="A0A6C0HMU8"/>
<accession>A0A6C0HMU8</accession>
<name>A0A6C0HMU8_9ZZZZ</name>